<dbReference type="Pfam" id="PF09418">
    <property type="entry name" value="DUF2009"/>
    <property type="match status" value="3"/>
</dbReference>
<proteinExistence type="predicted"/>
<keyword evidence="1" id="KW-0863">Zinc-finger</keyword>
<feature type="region of interest" description="Disordered" evidence="2">
    <location>
        <begin position="634"/>
        <end position="673"/>
    </location>
</feature>
<dbReference type="PANTHER" id="PTHR31560">
    <property type="entry name" value="UPF0652 PROTEIN C16A11.03C-RELATED"/>
    <property type="match status" value="1"/>
</dbReference>
<comment type="caution">
    <text evidence="4">The sequence shown here is derived from an EMBL/GenBank/DDBJ whole genome shotgun (WGS) entry which is preliminary data.</text>
</comment>
<dbReference type="PROSITE" id="PS50119">
    <property type="entry name" value="ZF_BBOX"/>
    <property type="match status" value="1"/>
</dbReference>
<protein>
    <recommendedName>
        <fullName evidence="3">B box-type domain-containing protein</fullName>
    </recommendedName>
</protein>
<evidence type="ECO:0000313" key="5">
    <source>
        <dbReference type="Proteomes" id="UP000355283"/>
    </source>
</evidence>
<dbReference type="GO" id="GO:0008270">
    <property type="term" value="F:zinc ion binding"/>
    <property type="evidence" value="ECO:0007669"/>
    <property type="project" value="UniProtKB-KW"/>
</dbReference>
<feature type="compositionally biased region" description="Acidic residues" evidence="2">
    <location>
        <begin position="637"/>
        <end position="663"/>
    </location>
</feature>
<dbReference type="AlphaFoldDB" id="A0A4D9CSE8"/>
<evidence type="ECO:0000256" key="1">
    <source>
        <dbReference type="PROSITE-ProRule" id="PRU00024"/>
    </source>
</evidence>
<dbReference type="PANTHER" id="PTHR31560:SF0">
    <property type="entry name" value="UPF0652 PROTEIN C22H10.08"/>
    <property type="match status" value="1"/>
</dbReference>
<keyword evidence="1" id="KW-0862">Zinc</keyword>
<feature type="domain" description="B box-type" evidence="3">
    <location>
        <begin position="54"/>
        <end position="100"/>
    </location>
</feature>
<feature type="region of interest" description="Disordered" evidence="2">
    <location>
        <begin position="111"/>
        <end position="135"/>
    </location>
</feature>
<keyword evidence="5" id="KW-1185">Reference proteome</keyword>
<gene>
    <name evidence="4" type="ORF">NSK_008214</name>
</gene>
<dbReference type="InterPro" id="IPR057668">
    <property type="entry name" value="E2_Ub-conjug_enz_C"/>
</dbReference>
<evidence type="ECO:0000256" key="2">
    <source>
        <dbReference type="SAM" id="MobiDB-lite"/>
    </source>
</evidence>
<organism evidence="4 5">
    <name type="scientific">Nannochloropsis salina CCMP1776</name>
    <dbReference type="NCBI Taxonomy" id="1027361"/>
    <lineage>
        <taxon>Eukaryota</taxon>
        <taxon>Sar</taxon>
        <taxon>Stramenopiles</taxon>
        <taxon>Ochrophyta</taxon>
        <taxon>Eustigmatophyceae</taxon>
        <taxon>Eustigmatales</taxon>
        <taxon>Monodopsidaceae</taxon>
        <taxon>Microchloropsis</taxon>
        <taxon>Microchloropsis salina</taxon>
    </lineage>
</organism>
<sequence>MDDRVTDEAPSSMNGYFPPQEPSKAQSARCQGPPAAPVDLPPASSSSCPSSSTSPPVFCIECEDQTAEVTCLGCEEDFCRPCWLFQHRRGKRAEHRVQALLGDVMAPPQVPAEEREGEGVIGTGEAGGREDGEEEEAVADMMVGEEEGEEEEGPGFVAGGGSVRVEGPPEDTAVPPDWVDRYEEEVSQAQAFLCRPAAQKMLWDRAEVTPLRLTARERRLLGVLESALNVSTYTDHVDALGRRATRQSRMVEELERVFATILGLMICADPARGRALVVHPIAEHGDFFREIFEVGRRYKVMNPEKLRGTHGKLMYMLQDAQGRSLQAQIGFGSCVKPLATVGALLKDRAQEGFLQDARVLLASRDVSARRGERGRAEAMREAWMKRRAARELQVEWGKGELSSDDVQRLLDSMADANNYLNFNVRPVKRVLRQLQDNFAVDEVEEGFSLAIGGGSRAVGFGGSGRSRGGYGYGGGYGAGYFRGSEGGGVGPKLSHDHATHYTYVWQSLRLWREVMQSMFRLWFLADQDLLSPPGPSSPSSSFPSYSPSPSYTLLNTGQGLNRVQACPAVGAEMRSILQRVQRECGAWVGLSVVHLGDRDVPNALMFIDKYTQVPRILSPIAKVVEECLLASVYGTREEEEEEEEGVSDEDEEGGEDGGEGDPEEGGKQRGRRGTGADALYNQALAAYAKDVWGSAGNLKMHVLTDFFRRAFDGDGDDGGSCIDGRLTSAWNWCSKIAKKPYYHAFLLAGFTGFDGDWGRED</sequence>
<dbReference type="OrthoDB" id="406045at2759"/>
<dbReference type="InterPro" id="IPR000315">
    <property type="entry name" value="Znf_B-box"/>
</dbReference>
<accession>A0A4D9CSE8</accession>
<dbReference type="Pfam" id="PF22586">
    <property type="entry name" value="ANCHR-like_BBOX"/>
    <property type="match status" value="1"/>
</dbReference>
<reference evidence="4 5" key="1">
    <citation type="submission" date="2019-01" db="EMBL/GenBank/DDBJ databases">
        <title>Nuclear Genome Assembly of the Microalgal Biofuel strain Nannochloropsis salina CCMP1776.</title>
        <authorList>
            <person name="Hovde B."/>
        </authorList>
    </citation>
    <scope>NUCLEOTIDE SEQUENCE [LARGE SCALE GENOMIC DNA]</scope>
    <source>
        <strain evidence="4 5">CCMP1776</strain>
    </source>
</reference>
<keyword evidence="1" id="KW-0479">Metal-binding</keyword>
<dbReference type="Proteomes" id="UP000355283">
    <property type="component" value="Unassembled WGS sequence"/>
</dbReference>
<feature type="region of interest" description="Disordered" evidence="2">
    <location>
        <begin position="1"/>
        <end position="50"/>
    </location>
</feature>
<name>A0A4D9CSE8_9STRA</name>
<feature type="compositionally biased region" description="Low complexity" evidence="2">
    <location>
        <begin position="41"/>
        <end position="50"/>
    </location>
</feature>
<evidence type="ECO:0000259" key="3">
    <source>
        <dbReference type="PROSITE" id="PS50119"/>
    </source>
</evidence>
<evidence type="ECO:0000313" key="4">
    <source>
        <dbReference type="EMBL" id="TFJ80473.1"/>
    </source>
</evidence>
<dbReference type="InterPro" id="IPR018553">
    <property type="entry name" value="E2_Ub-conjug_enz"/>
</dbReference>
<dbReference type="EMBL" id="SDOX01000166">
    <property type="protein sequence ID" value="TFJ80473.1"/>
    <property type="molecule type" value="Genomic_DNA"/>
</dbReference>